<keyword evidence="2" id="KW-0813">Transport</keyword>
<comment type="similarity">
    <text evidence="1">Belongs to the VPS13 family.</text>
</comment>
<dbReference type="EMBL" id="CM000651">
    <property type="protein sequence ID" value="EED88343.1"/>
    <property type="molecule type" value="Genomic_DNA"/>
</dbReference>
<reference evidence="5 6" key="1">
    <citation type="journal article" date="2004" name="Science">
        <title>The genome of the diatom Thalassiosira pseudonana: ecology, evolution, and metabolism.</title>
        <authorList>
            <person name="Armbrust E.V."/>
            <person name="Berges J.A."/>
            <person name="Bowler C."/>
            <person name="Green B.R."/>
            <person name="Martinez D."/>
            <person name="Putnam N.H."/>
            <person name="Zhou S."/>
            <person name="Allen A.E."/>
            <person name="Apt K.E."/>
            <person name="Bechner M."/>
            <person name="Brzezinski M.A."/>
            <person name="Chaal B.K."/>
            <person name="Chiovitti A."/>
            <person name="Davis A.K."/>
            <person name="Demarest M.S."/>
            <person name="Detter J.C."/>
            <person name="Glavina T."/>
            <person name="Goodstein D."/>
            <person name="Hadi M.Z."/>
            <person name="Hellsten U."/>
            <person name="Hildebrand M."/>
            <person name="Jenkins B.D."/>
            <person name="Jurka J."/>
            <person name="Kapitonov V.V."/>
            <person name="Kroger N."/>
            <person name="Lau W.W."/>
            <person name="Lane T.W."/>
            <person name="Larimer F.W."/>
            <person name="Lippmeier J.C."/>
            <person name="Lucas S."/>
            <person name="Medina M."/>
            <person name="Montsant A."/>
            <person name="Obornik M."/>
            <person name="Parker M.S."/>
            <person name="Palenik B."/>
            <person name="Pazour G.J."/>
            <person name="Richardson P.M."/>
            <person name="Rynearson T.A."/>
            <person name="Saito M.A."/>
            <person name="Schwartz D.C."/>
            <person name="Thamatrakoln K."/>
            <person name="Valentin K."/>
            <person name="Vardi A."/>
            <person name="Wilkerson F.P."/>
            <person name="Rokhsar D.S."/>
        </authorList>
    </citation>
    <scope>NUCLEOTIDE SEQUENCE [LARGE SCALE GENOMIC DNA]</scope>
    <source>
        <strain evidence="5 6">CCMP1335</strain>
    </source>
</reference>
<dbReference type="PaxDb" id="35128-Thaps10699"/>
<dbReference type="GeneID" id="7442134"/>
<feature type="region of interest" description="Disordered" evidence="3">
    <location>
        <begin position="452"/>
        <end position="471"/>
    </location>
</feature>
<dbReference type="eggNOG" id="KOG1809">
    <property type="taxonomic scope" value="Eukaryota"/>
</dbReference>
<dbReference type="InterPro" id="IPR026854">
    <property type="entry name" value="VPS13_N"/>
</dbReference>
<name>B8CE96_THAPS</name>
<proteinExistence type="inferred from homology"/>
<evidence type="ECO:0000256" key="3">
    <source>
        <dbReference type="SAM" id="MobiDB-lite"/>
    </source>
</evidence>
<keyword evidence="6" id="KW-1185">Reference proteome</keyword>
<dbReference type="PANTHER" id="PTHR16166:SF93">
    <property type="entry name" value="INTERMEMBRANE LIPID TRANSFER PROTEIN VPS13"/>
    <property type="match status" value="1"/>
</dbReference>
<feature type="region of interest" description="Disordered" evidence="3">
    <location>
        <begin position="2894"/>
        <end position="2921"/>
    </location>
</feature>
<dbReference type="GO" id="GO:0045053">
    <property type="term" value="P:protein retention in Golgi apparatus"/>
    <property type="evidence" value="ECO:0000318"/>
    <property type="project" value="GO_Central"/>
</dbReference>
<dbReference type="RefSeq" id="XP_002294509.1">
    <property type="nucleotide sequence ID" value="XM_002294473.1"/>
</dbReference>
<dbReference type="PANTHER" id="PTHR16166">
    <property type="entry name" value="VACUOLAR PROTEIN SORTING-ASSOCIATED PROTEIN VPS13"/>
    <property type="match status" value="1"/>
</dbReference>
<evidence type="ECO:0000313" key="5">
    <source>
        <dbReference type="EMBL" id="EED88343.1"/>
    </source>
</evidence>
<evidence type="ECO:0000256" key="1">
    <source>
        <dbReference type="ARBA" id="ARBA00006545"/>
    </source>
</evidence>
<protein>
    <recommendedName>
        <fullName evidence="4">Chorein N-terminal domain-containing protein</fullName>
    </recommendedName>
</protein>
<dbReference type="HOGENOM" id="CLU_226400_0_0_1"/>
<organism evidence="5 6">
    <name type="scientific">Thalassiosira pseudonana</name>
    <name type="common">Marine diatom</name>
    <name type="synonym">Cyclotella nana</name>
    <dbReference type="NCBI Taxonomy" id="35128"/>
    <lineage>
        <taxon>Eukaryota</taxon>
        <taxon>Sar</taxon>
        <taxon>Stramenopiles</taxon>
        <taxon>Ochrophyta</taxon>
        <taxon>Bacillariophyta</taxon>
        <taxon>Coscinodiscophyceae</taxon>
        <taxon>Thalassiosirophycidae</taxon>
        <taxon>Thalassiosirales</taxon>
        <taxon>Thalassiosiraceae</taxon>
        <taxon>Thalassiosira</taxon>
    </lineage>
</organism>
<dbReference type="InterPro" id="IPR026847">
    <property type="entry name" value="VPS13"/>
</dbReference>
<evidence type="ECO:0000313" key="6">
    <source>
        <dbReference type="Proteomes" id="UP000001449"/>
    </source>
</evidence>
<dbReference type="GO" id="GO:0006623">
    <property type="term" value="P:protein targeting to vacuole"/>
    <property type="evidence" value="ECO:0000318"/>
    <property type="project" value="GO_Central"/>
</dbReference>
<gene>
    <name evidence="5" type="ORF">THAPSDRAFT_10699</name>
</gene>
<dbReference type="Pfam" id="PF12624">
    <property type="entry name" value="VPS13_N"/>
    <property type="match status" value="1"/>
</dbReference>
<dbReference type="Proteomes" id="UP000001449">
    <property type="component" value="Chromosome 17"/>
</dbReference>
<sequence length="2921" mass="324471">MAKKAILEVLENTIGRYVQNLDAESLNVAIWSGKIQLQSLQLNTNAINTELSQRAHERPNLASPFRVSGGKFENVTLDIQWAKLTSAPVVFRARGLWVEVEPFNFLGEENGVGEADCDTRSNDPTASSTVHDFITQERIEAISRAEVDRKKASAVRAAWEETDSYAIQDDDGGSIVGKKTKHESTFLSSLVTRIVENLQIEIEDVHIAVRGNGCAAGLVLGSLSLATTDSHGERTFVDRQTTPSSFLYKELLINGLGIYLQSDAGDRNGKVSVQELQRSGKMEHILSPLSFQAKLRKSDSDHGLEIPKYLVHSKLSSLSLQLTRSQLELGHQLTMSVVSNTALRPLFPEYRPLVPVAGNAKQWWLYAVKCIGRLNSRRSWTEFYQAFKKRKAYINLYKRNAHSEGAPWLSKLSEAEMRHLETIENDRSISVSTLLHWRNYADGRVEIERTKHITNPKALPSPKRRPSPDEKDHVFLDVERSITLTVEEMKALDALAIEQTDQVIAKHSMLCDIDFSLGSFKVNLVSENNAPLMSLEMEKVSTSFKASSDGSFKFGVAMLRLEVLDSVTKGTFYQRICRSLQSAQSPSKQAFEFRLKKTKEGNQSLTMKMVAFEMVASPFLLLGLKEFVTLKSGEQVTFNGSLEEATTTDAFSSALIDAWNEKKEKKQKWKMDIDISAPILILPENCVERNATALICNFGHFKIVYGGYDALSPAVSEWFGSKMEHEIDSAKLEMNELSFSITTVGDAASKGVDGLKVSNSIISPISFTLDIGLEHTSSGCITPRTCAIGVLPAVILHLSPSHVTRMLTVAAVWVSTLNEMRGVIVVDAEPSLPSTPSSKRNTSQKTSHSDISAAMESMYMSLSLLRLSINVYTNNGDGVEAHLVSVVCCHSISSDGSSTSRLKVGWFWILDHMHYEARYPRRQRLVCHSTLPRCADEYTKGNRFGAIFGDIKRLGALKSNYAGSAQLADVSILKLPSKKARDYHSQVTQFSKGLLEALPVVDDATLVNAKFASLYINWNPHASQTFFSAKTTLSDFTNNALSTYEHIPILQREYQDKSVDESTGLTAATPSSSFLFVELKSFELALRSEQDDLPLFTLTMSDSKINHIGIQDGSAEMNFSLGDFKLETPDVGRTLTPYRTILGLAPEITTSLLTVKYCAGEISVQSCNVDGVDKSKCEACAVVILSPMRFVYLQLQIFTLVKYVSDGVFGAMAGSVASAAGAAALEVAKGSENGETLFYVVASGFDFVLPQSPLSEKYLLFHAGMLKAHYRILVNDSGAEVEVSLQDVLLHCDQQMKMVSTPVNLSVSVEMKPPHAPGTADDNAMRVDIGTSRINLVLTHSHYVQIIHTSESNIGEQDDFLRSKITRQHIESTGMEETRLLRNSFIESAMQSVRDMSFLDGNRGGEVTRMFINFKFEELSLELCDGEDPIINIAAVNTRIQMKFLPEEDKTTTHISMHDLVCEDKRVWSMNGTFRRLVGRVDDETLIEQPALFSLEHVSEDVSDISNMKIGSYQVVVLPDLIQELLHFFTVPDQRAKKSIPMDTDADADTDTSMEVVVADAEGGVETAYQQSVEVWQPQLRNSSFDVEALNIQLVLVDLGSVGSLSKSAPVLTETIVMQGQMKVNFEMITDIARGMATENECKIDAERVEIYTAKGVDLRHPVQLLEPAKLSASYYQKAGRNGDADLIELKFATLSPVDLTISMQNMALMQALISSIVGSFGDDRAQDGTFDDDFHALSNAESDRIEQIESSLEKESGHDLPIHQHSKHPDVSVHLDPQLVKPKTKIHVKVTLSETKVTVANDFQGMDEAVFKVTMMHYLLSGEIDHEGEGDSGKPTFGCDLNTRQFSLLYILADYFDTTSNRWESLLTAPWELSINASRARQSRLKSERMLVTLSIDSNPCHVSFSEKFFVSLGVAKNMWTVFSSSTAKAAALAADGDVKSSKRKSILAQAAARALIKTLPYAIENHCGMLASFSLNNSTSRTAIPSLSTQFFQFELFAETGSGGMRRYGQDKRSKSLTLFIGDTEITVHDMDESANEPRSEHFIAEYRTESLQRLSSMGNPQTKEVVGENNHSVFGLPAPILCNLNADSSEALRIQVSPRLMGDAPTLQGVYTLPPFESLVASSAENWVSEVSCSPTTQEGRLPSLVVNICCKVSTYDVDDSKDQECSVYKLCTNSSVEVFTPGPSVAVSARIADLPIAGSATGWVEGEWIIVPLDEKIPKPMRFVFPFDTNLLGETTGGMSFFVLEEDDITPELKEIPDRKDQPQKSKPPEARNVVFGVCNYAVNHIVDHAGNLLFEEVPPTEIPNAPRKKDVPSRPSTPLSVFLSVKHQRQITLLPGSSTWIRIVQSDDKGFFRKSKPFRLEDVSLSEDEFVSIVFENGLHSHFYINERLTDFGIAVHLVPEFLIFNGSRHAILAKQLNQTPFLLDPLNLTPIVNEVMVNPMEISPIERDAENTIVVQFYLEDDTIKGKTDPIQVNKVGLRVCIVRGVNGEPLGSLAVQTVTGARDSRFVIKIGTLNLQQKLELGNTLRLFNDDLIRIRILWSEVVVKLKDTGDGDDVKYSGGRKAIKQYLEHNKVDSDAVEKHFAKERNGNKKQILFSDVAQIFLYRFTVDFQRMYKEDNAEEDSKVLSNERSQVLVKIQNVRLTDFSPENSSPIVFDSMSEKSFIDLCIRISGSLREDLVVVDLLDLNLAYGNGKAEQIVVNTGEDFVWRMLDLANRTMVATSELSGVDLDLQWNEETGTFSVTCGSSNNDVDDVDAGLLLEVKQVRVSPFIILLSFKRAPQASRYKLLRGTRGAKVANYFTTRLKFTIDRAELRFQGYMARDINGPPSQLVETVRTVYMTQLRTKIITLLSATSFQDWKALTGRQSGGEEFVKGDYMRMIGNVAGRLTGKRGNKDGRTKRHRRREEVQDQDSEQ</sequence>
<evidence type="ECO:0000256" key="2">
    <source>
        <dbReference type="ARBA" id="ARBA00022448"/>
    </source>
</evidence>
<dbReference type="KEGG" id="tps:THAPSDRAFT_10699"/>
<reference evidence="5 6" key="2">
    <citation type="journal article" date="2008" name="Nature">
        <title>The Phaeodactylum genome reveals the evolutionary history of diatom genomes.</title>
        <authorList>
            <person name="Bowler C."/>
            <person name="Allen A.E."/>
            <person name="Badger J.H."/>
            <person name="Grimwood J."/>
            <person name="Jabbari K."/>
            <person name="Kuo A."/>
            <person name="Maheswari U."/>
            <person name="Martens C."/>
            <person name="Maumus F."/>
            <person name="Otillar R.P."/>
            <person name="Rayko E."/>
            <person name="Salamov A."/>
            <person name="Vandepoele K."/>
            <person name="Beszteri B."/>
            <person name="Gruber A."/>
            <person name="Heijde M."/>
            <person name="Katinka M."/>
            <person name="Mock T."/>
            <person name="Valentin K."/>
            <person name="Verret F."/>
            <person name="Berges J.A."/>
            <person name="Brownlee C."/>
            <person name="Cadoret J.P."/>
            <person name="Chiovitti A."/>
            <person name="Choi C.J."/>
            <person name="Coesel S."/>
            <person name="De Martino A."/>
            <person name="Detter J.C."/>
            <person name="Durkin C."/>
            <person name="Falciatore A."/>
            <person name="Fournet J."/>
            <person name="Haruta M."/>
            <person name="Huysman M.J."/>
            <person name="Jenkins B.D."/>
            <person name="Jiroutova K."/>
            <person name="Jorgensen R.E."/>
            <person name="Joubert Y."/>
            <person name="Kaplan A."/>
            <person name="Kroger N."/>
            <person name="Kroth P.G."/>
            <person name="La Roche J."/>
            <person name="Lindquist E."/>
            <person name="Lommer M."/>
            <person name="Martin-Jezequel V."/>
            <person name="Lopez P.J."/>
            <person name="Lucas S."/>
            <person name="Mangogna M."/>
            <person name="McGinnis K."/>
            <person name="Medlin L.K."/>
            <person name="Montsant A."/>
            <person name="Oudot-Le Secq M.P."/>
            <person name="Napoli C."/>
            <person name="Obornik M."/>
            <person name="Parker M.S."/>
            <person name="Petit J.L."/>
            <person name="Porcel B.M."/>
            <person name="Poulsen N."/>
            <person name="Robison M."/>
            <person name="Rychlewski L."/>
            <person name="Rynearson T.A."/>
            <person name="Schmutz J."/>
            <person name="Shapiro H."/>
            <person name="Siaut M."/>
            <person name="Stanley M."/>
            <person name="Sussman M.R."/>
            <person name="Taylor A.R."/>
            <person name="Vardi A."/>
            <person name="von Dassow P."/>
            <person name="Vyverman W."/>
            <person name="Willis A."/>
            <person name="Wyrwicz L.S."/>
            <person name="Rokhsar D.S."/>
            <person name="Weissenbach J."/>
            <person name="Armbrust E.V."/>
            <person name="Green B.R."/>
            <person name="Van de Peer Y."/>
            <person name="Grigoriev I.V."/>
        </authorList>
    </citation>
    <scope>NUCLEOTIDE SEQUENCE [LARGE SCALE GENOMIC DNA]</scope>
    <source>
        <strain evidence="5 6">CCMP1335</strain>
    </source>
</reference>
<feature type="domain" description="Chorein N-terminal" evidence="4">
    <location>
        <begin position="6"/>
        <end position="704"/>
    </location>
</feature>
<accession>B8CE96</accession>
<dbReference type="InParanoid" id="B8CE96"/>
<evidence type="ECO:0000259" key="4">
    <source>
        <dbReference type="Pfam" id="PF12624"/>
    </source>
</evidence>